<feature type="transmembrane region" description="Helical" evidence="8">
    <location>
        <begin position="254"/>
        <end position="273"/>
    </location>
</feature>
<feature type="transmembrane region" description="Helical" evidence="8">
    <location>
        <begin position="67"/>
        <end position="87"/>
    </location>
</feature>
<proteinExistence type="inferred from homology"/>
<name>A0A0M9GN39_9HYPH</name>
<dbReference type="RefSeq" id="WP_053998689.1">
    <property type="nucleotide sequence ID" value="NZ_JXMU01000009.1"/>
</dbReference>
<keyword evidence="3" id="KW-0813">Transport</keyword>
<dbReference type="EMBL" id="JXMU01000009">
    <property type="protein sequence ID" value="KPB01663.1"/>
    <property type="molecule type" value="Genomic_DNA"/>
</dbReference>
<evidence type="ECO:0000313" key="9">
    <source>
        <dbReference type="EMBL" id="KPB01663.1"/>
    </source>
</evidence>
<feature type="transmembrane region" description="Helical" evidence="8">
    <location>
        <begin position="125"/>
        <end position="152"/>
    </location>
</feature>
<reference evidence="9 10" key="1">
    <citation type="submission" date="2015-01" db="EMBL/GenBank/DDBJ databases">
        <title>Ahrensia donghaiensis sp. nov., a novel dimethylsulphoniopropionate-cleavage bacterium isolated from seawater and emended descriptions of the genus Ahrensia and Ahrensia kielensis.</title>
        <authorList>
            <person name="Liu J."/>
        </authorList>
    </citation>
    <scope>NUCLEOTIDE SEQUENCE [LARGE SCALE GENOMIC DNA]</scope>
    <source>
        <strain evidence="9 10">LZD062</strain>
    </source>
</reference>
<dbReference type="InterPro" id="IPR004776">
    <property type="entry name" value="Mem_transp_PIN-like"/>
</dbReference>
<keyword evidence="10" id="KW-1185">Reference proteome</keyword>
<evidence type="ECO:0000313" key="10">
    <source>
        <dbReference type="Proteomes" id="UP000038011"/>
    </source>
</evidence>
<dbReference type="Proteomes" id="UP000038011">
    <property type="component" value="Unassembled WGS sequence"/>
</dbReference>
<keyword evidence="7 8" id="KW-0472">Membrane</keyword>
<dbReference type="PANTHER" id="PTHR36838">
    <property type="entry name" value="AUXIN EFFLUX CARRIER FAMILY PROTEIN"/>
    <property type="match status" value="1"/>
</dbReference>
<protein>
    <submittedName>
        <fullName evidence="9">Transporter</fullName>
    </submittedName>
</protein>
<evidence type="ECO:0000256" key="5">
    <source>
        <dbReference type="ARBA" id="ARBA00022692"/>
    </source>
</evidence>
<feature type="transmembrane region" description="Helical" evidence="8">
    <location>
        <begin position="164"/>
        <end position="182"/>
    </location>
</feature>
<feature type="transmembrane region" description="Helical" evidence="8">
    <location>
        <begin position="38"/>
        <end position="55"/>
    </location>
</feature>
<gene>
    <name evidence="9" type="ORF">SU32_07275</name>
</gene>
<dbReference type="PATRIC" id="fig|1514904.3.peg.3492"/>
<evidence type="ECO:0000256" key="3">
    <source>
        <dbReference type="ARBA" id="ARBA00022448"/>
    </source>
</evidence>
<evidence type="ECO:0000256" key="2">
    <source>
        <dbReference type="ARBA" id="ARBA00010145"/>
    </source>
</evidence>
<keyword evidence="5 8" id="KW-0812">Transmembrane</keyword>
<evidence type="ECO:0000256" key="7">
    <source>
        <dbReference type="ARBA" id="ARBA00023136"/>
    </source>
</evidence>
<keyword evidence="4" id="KW-1003">Cell membrane</keyword>
<feature type="transmembrane region" description="Helical" evidence="8">
    <location>
        <begin position="225"/>
        <end position="248"/>
    </location>
</feature>
<feature type="transmembrane region" description="Helical" evidence="8">
    <location>
        <begin position="194"/>
        <end position="213"/>
    </location>
</feature>
<dbReference type="AlphaFoldDB" id="A0A0M9GN39"/>
<accession>A0A0M9GN39</accession>
<dbReference type="OrthoDB" id="9805563at2"/>
<comment type="subcellular location">
    <subcellularLocation>
        <location evidence="1">Cell membrane</location>
        <topology evidence="1">Multi-pass membrane protein</topology>
    </subcellularLocation>
</comment>
<feature type="transmembrane region" description="Helical" evidence="8">
    <location>
        <begin position="285"/>
        <end position="308"/>
    </location>
</feature>
<evidence type="ECO:0000256" key="6">
    <source>
        <dbReference type="ARBA" id="ARBA00022989"/>
    </source>
</evidence>
<dbReference type="PANTHER" id="PTHR36838:SF4">
    <property type="entry name" value="AUXIN EFFLUX CARRIER FAMILY PROTEIN"/>
    <property type="match status" value="1"/>
</dbReference>
<evidence type="ECO:0000256" key="8">
    <source>
        <dbReference type="SAM" id="Phobius"/>
    </source>
</evidence>
<dbReference type="STRING" id="1514904.SU32_07275"/>
<comment type="similarity">
    <text evidence="2">Belongs to the auxin efflux carrier (TC 2.A.69) family.</text>
</comment>
<evidence type="ECO:0000256" key="4">
    <source>
        <dbReference type="ARBA" id="ARBA00022475"/>
    </source>
</evidence>
<dbReference type="GO" id="GO:0005886">
    <property type="term" value="C:plasma membrane"/>
    <property type="evidence" value="ECO:0007669"/>
    <property type="project" value="UniProtKB-SubCell"/>
</dbReference>
<dbReference type="GO" id="GO:0055085">
    <property type="term" value="P:transmembrane transport"/>
    <property type="evidence" value="ECO:0007669"/>
    <property type="project" value="InterPro"/>
</dbReference>
<sequence length="311" mass="33313">MLITIQSVLPIFVIILVGNLLSQTPLFTREFWIGLERLGFYLLYPTLLFSTIFRADFSGLSLDKVILALGFAWFVLGLITLLLWPLIHKMGVKGPTFSSIFQSTVRWNGFIALVVAENMFPPEGAAVVALVMAAIVIPINVSTVAVVAWFTDSKPSFTSVLKRVAVNPLIIGASMGLLLRLLPGGLPDFFMDGLHLVSRAALGMGLLTIGAGLRLRDVARPGFPVLLPTFLKLILFPVIVVSSALMFGIEGAELSYVALCAAVPTAMNGYVLARQMGGDAENYAITVTLQTLVSLVTIPAVLTVTAYATGG</sequence>
<evidence type="ECO:0000256" key="1">
    <source>
        <dbReference type="ARBA" id="ARBA00004651"/>
    </source>
</evidence>
<comment type="caution">
    <text evidence="9">The sequence shown here is derived from an EMBL/GenBank/DDBJ whole genome shotgun (WGS) entry which is preliminary data.</text>
</comment>
<dbReference type="InterPro" id="IPR038770">
    <property type="entry name" value="Na+/solute_symporter_sf"/>
</dbReference>
<dbReference type="Gene3D" id="1.20.1530.20">
    <property type="match status" value="1"/>
</dbReference>
<dbReference type="Pfam" id="PF03547">
    <property type="entry name" value="Mem_trans"/>
    <property type="match status" value="1"/>
</dbReference>
<keyword evidence="6 8" id="KW-1133">Transmembrane helix</keyword>
<organism evidence="9 10">
    <name type="scientific">Ahrensia marina</name>
    <dbReference type="NCBI Taxonomy" id="1514904"/>
    <lineage>
        <taxon>Bacteria</taxon>
        <taxon>Pseudomonadati</taxon>
        <taxon>Pseudomonadota</taxon>
        <taxon>Alphaproteobacteria</taxon>
        <taxon>Hyphomicrobiales</taxon>
        <taxon>Ahrensiaceae</taxon>
        <taxon>Ahrensia</taxon>
    </lineage>
</organism>